<accession>A0ABX2F0Q1</accession>
<evidence type="ECO:0000256" key="6">
    <source>
        <dbReference type="SAM" id="MobiDB-lite"/>
    </source>
</evidence>
<gene>
    <name evidence="8" type="ORF">GC106_19150</name>
</gene>
<organism evidence="8 9">
    <name type="scientific">Kibdelosporangium persicum</name>
    <dbReference type="NCBI Taxonomy" id="2698649"/>
    <lineage>
        <taxon>Bacteria</taxon>
        <taxon>Bacillati</taxon>
        <taxon>Actinomycetota</taxon>
        <taxon>Actinomycetes</taxon>
        <taxon>Pseudonocardiales</taxon>
        <taxon>Pseudonocardiaceae</taxon>
        <taxon>Kibdelosporangium</taxon>
    </lineage>
</organism>
<sequence>MTHKAVEQLVRAAGSGAAELDAVTAAMRPEQVASILIDEVLFRAGIPDNDWPVVIEVRIMTKGLTIPYFIRAAKGVPVDLIPQPSPDKRVAMRIDYDVAELARELFGSRDNLESAARATTPLPRATKAGPGSSTSPEQLAYLGAAAQAVHAVLEGCTSKAPDLAKLAVRHRSAKNGLVHRFGPRYERHLRPLRRESLRVLEIGFGGYDSAFDGGSLRMWKHYFPRSWIFGLDISDQSHLDEQRITTLRADQSDTDALVRIAGQYGPFDVVIDDGSHINEHVRSSFAALLPYVRTGGYYVIEDLWTSYRPSYGGSEDPADCGGTSLGLLKTLTDGLHHEELPVAGIGGYAAANVTGLHVYHNIAFIEKGRNTEGGVPRCPTV</sequence>
<keyword evidence="3" id="KW-0808">Transferase</keyword>
<evidence type="ECO:0000256" key="4">
    <source>
        <dbReference type="ARBA" id="ARBA00022691"/>
    </source>
</evidence>
<dbReference type="EMBL" id="JAAATY010000004">
    <property type="protein sequence ID" value="NRN64709.1"/>
    <property type="molecule type" value="Genomic_DNA"/>
</dbReference>
<evidence type="ECO:0000256" key="3">
    <source>
        <dbReference type="ARBA" id="ARBA00022679"/>
    </source>
</evidence>
<comment type="caution">
    <text evidence="8">The sequence shown here is derived from an EMBL/GenBank/DDBJ whole genome shotgun (WGS) entry which is preliminary data.</text>
</comment>
<dbReference type="Proteomes" id="UP000763557">
    <property type="component" value="Unassembled WGS sequence"/>
</dbReference>
<evidence type="ECO:0000313" key="9">
    <source>
        <dbReference type="Proteomes" id="UP000763557"/>
    </source>
</evidence>
<keyword evidence="5" id="KW-0045">Antibiotic biosynthesis</keyword>
<feature type="domain" description="Methyltransferase MycE N-terminal" evidence="7">
    <location>
        <begin position="6"/>
        <end position="117"/>
    </location>
</feature>
<dbReference type="InterPro" id="IPR029063">
    <property type="entry name" value="SAM-dependent_MTases_sf"/>
</dbReference>
<evidence type="ECO:0000256" key="1">
    <source>
        <dbReference type="ARBA" id="ARBA00004792"/>
    </source>
</evidence>
<dbReference type="Pfam" id="PF17843">
    <property type="entry name" value="MycE_N"/>
    <property type="match status" value="1"/>
</dbReference>
<dbReference type="InterPro" id="IPR040800">
    <property type="entry name" value="MycE_N"/>
</dbReference>
<dbReference type="Gene3D" id="3.30.1050.30">
    <property type="match status" value="1"/>
</dbReference>
<protein>
    <submittedName>
        <fullName evidence="8">Class I SAM-dependent methyltransferase</fullName>
    </submittedName>
</protein>
<feature type="region of interest" description="Disordered" evidence="6">
    <location>
        <begin position="116"/>
        <end position="136"/>
    </location>
</feature>
<dbReference type="GO" id="GO:0032259">
    <property type="term" value="P:methylation"/>
    <property type="evidence" value="ECO:0007669"/>
    <property type="project" value="UniProtKB-KW"/>
</dbReference>
<feature type="compositionally biased region" description="Low complexity" evidence="6">
    <location>
        <begin position="116"/>
        <end position="128"/>
    </location>
</feature>
<keyword evidence="9" id="KW-1185">Reference proteome</keyword>
<keyword evidence="2 8" id="KW-0489">Methyltransferase</keyword>
<keyword evidence="4" id="KW-0949">S-adenosyl-L-methionine</keyword>
<comment type="pathway">
    <text evidence="1">Antibiotic biosynthesis.</text>
</comment>
<name>A0ABX2F0Q1_9PSEU</name>
<dbReference type="SUPFAM" id="SSF53335">
    <property type="entry name" value="S-adenosyl-L-methionine-dependent methyltransferases"/>
    <property type="match status" value="1"/>
</dbReference>
<evidence type="ECO:0000256" key="5">
    <source>
        <dbReference type="ARBA" id="ARBA00023194"/>
    </source>
</evidence>
<evidence type="ECO:0000259" key="7">
    <source>
        <dbReference type="Pfam" id="PF17843"/>
    </source>
</evidence>
<evidence type="ECO:0000313" key="8">
    <source>
        <dbReference type="EMBL" id="NRN64709.1"/>
    </source>
</evidence>
<reference evidence="8 9" key="1">
    <citation type="submission" date="2020-01" db="EMBL/GenBank/DDBJ databases">
        <title>Kibdelosporangium persica a novel Actinomycetes from a hot desert in Iran.</title>
        <authorList>
            <person name="Safaei N."/>
            <person name="Zaburannyi N."/>
            <person name="Mueller R."/>
            <person name="Wink J."/>
        </authorList>
    </citation>
    <scope>NUCLEOTIDE SEQUENCE [LARGE SCALE GENOMIC DNA]</scope>
    <source>
        <strain evidence="8 9">4NS15</strain>
    </source>
</reference>
<dbReference type="RefSeq" id="WP_173127299.1">
    <property type="nucleotide sequence ID" value="NZ_CBCSGW010000015.1"/>
</dbReference>
<proteinExistence type="predicted"/>
<evidence type="ECO:0000256" key="2">
    <source>
        <dbReference type="ARBA" id="ARBA00022603"/>
    </source>
</evidence>
<dbReference type="Gene3D" id="3.40.50.150">
    <property type="entry name" value="Vaccinia Virus protein VP39"/>
    <property type="match status" value="1"/>
</dbReference>
<dbReference type="GO" id="GO:0008168">
    <property type="term" value="F:methyltransferase activity"/>
    <property type="evidence" value="ECO:0007669"/>
    <property type="project" value="UniProtKB-KW"/>
</dbReference>